<feature type="compositionally biased region" description="Basic and acidic residues" evidence="1">
    <location>
        <begin position="76"/>
        <end position="89"/>
    </location>
</feature>
<dbReference type="EMBL" id="BKCJ011246135">
    <property type="protein sequence ID" value="GFD09531.1"/>
    <property type="molecule type" value="Genomic_DNA"/>
</dbReference>
<name>A0A699TJK1_TANCI</name>
<gene>
    <name evidence="2" type="ORF">Tci_881500</name>
</gene>
<protein>
    <submittedName>
        <fullName evidence="2">Uncharacterized protein</fullName>
    </submittedName>
</protein>
<proteinExistence type="predicted"/>
<organism evidence="2">
    <name type="scientific">Tanacetum cinerariifolium</name>
    <name type="common">Dalmatian daisy</name>
    <name type="synonym">Chrysanthemum cinerariifolium</name>
    <dbReference type="NCBI Taxonomy" id="118510"/>
    <lineage>
        <taxon>Eukaryota</taxon>
        <taxon>Viridiplantae</taxon>
        <taxon>Streptophyta</taxon>
        <taxon>Embryophyta</taxon>
        <taxon>Tracheophyta</taxon>
        <taxon>Spermatophyta</taxon>
        <taxon>Magnoliopsida</taxon>
        <taxon>eudicotyledons</taxon>
        <taxon>Gunneridae</taxon>
        <taxon>Pentapetalae</taxon>
        <taxon>asterids</taxon>
        <taxon>campanulids</taxon>
        <taxon>Asterales</taxon>
        <taxon>Asteraceae</taxon>
        <taxon>Asteroideae</taxon>
        <taxon>Anthemideae</taxon>
        <taxon>Anthemidinae</taxon>
        <taxon>Tanacetum</taxon>
    </lineage>
</organism>
<accession>A0A699TJK1</accession>
<feature type="region of interest" description="Disordered" evidence="1">
    <location>
        <begin position="1"/>
        <end position="106"/>
    </location>
</feature>
<comment type="caution">
    <text evidence="2">The sequence shown here is derived from an EMBL/GenBank/DDBJ whole genome shotgun (WGS) entry which is preliminary data.</text>
</comment>
<feature type="non-terminal residue" evidence="2">
    <location>
        <position position="106"/>
    </location>
</feature>
<evidence type="ECO:0000313" key="2">
    <source>
        <dbReference type="EMBL" id="GFD09531.1"/>
    </source>
</evidence>
<feature type="compositionally biased region" description="Polar residues" evidence="1">
    <location>
        <begin position="7"/>
        <end position="18"/>
    </location>
</feature>
<feature type="compositionally biased region" description="Polar residues" evidence="1">
    <location>
        <begin position="28"/>
        <end position="38"/>
    </location>
</feature>
<sequence>MEDPAAVTNSSGVPSTIKRSLLDFANENPFQQSTGSKDQGQEAVSPEVPPPENVTTTGVAPEAGPAEGIVATGPHVVKERCKRGNDRVDTNAPSKVLRRGHADPRP</sequence>
<evidence type="ECO:0000256" key="1">
    <source>
        <dbReference type="SAM" id="MobiDB-lite"/>
    </source>
</evidence>
<reference evidence="2" key="1">
    <citation type="journal article" date="2019" name="Sci. Rep.">
        <title>Draft genome of Tanacetum cinerariifolium, the natural source of mosquito coil.</title>
        <authorList>
            <person name="Yamashiro T."/>
            <person name="Shiraishi A."/>
            <person name="Satake H."/>
            <person name="Nakayama K."/>
        </authorList>
    </citation>
    <scope>NUCLEOTIDE SEQUENCE</scope>
</reference>
<dbReference type="AlphaFoldDB" id="A0A699TJK1"/>